<keyword evidence="9" id="KW-1185">Reference proteome</keyword>
<evidence type="ECO:0000259" key="6">
    <source>
        <dbReference type="Pfam" id="PF02770"/>
    </source>
</evidence>
<proteinExistence type="inferred from homology"/>
<dbReference type="InterPro" id="IPR009075">
    <property type="entry name" value="AcylCo_DH/oxidase_C"/>
</dbReference>
<dbReference type="Pfam" id="PF18158">
    <property type="entry name" value="AidB_N"/>
    <property type="match status" value="1"/>
</dbReference>
<evidence type="ECO:0000256" key="3">
    <source>
        <dbReference type="ARBA" id="ARBA00022827"/>
    </source>
</evidence>
<evidence type="ECO:0000256" key="4">
    <source>
        <dbReference type="RuleBase" id="RU362125"/>
    </source>
</evidence>
<evidence type="ECO:0000256" key="2">
    <source>
        <dbReference type="ARBA" id="ARBA00022630"/>
    </source>
</evidence>
<evidence type="ECO:0000259" key="7">
    <source>
        <dbReference type="Pfam" id="PF18158"/>
    </source>
</evidence>
<dbReference type="GO" id="GO:0003995">
    <property type="term" value="F:acyl-CoA dehydrogenase activity"/>
    <property type="evidence" value="ECO:0007669"/>
    <property type="project" value="TreeGrafter"/>
</dbReference>
<dbReference type="STRING" id="1081108.A0A168GVG8"/>
<comment type="similarity">
    <text evidence="1 4">Belongs to the acyl-CoA dehydrogenase family.</text>
</comment>
<sequence length="639" mass="70154">MEPSGADKGFFQTPPTLPNQFYDDNSHKRCFKLFLPKSVISQTQDEVAALGQDVLSDQVFTWVSDAYRNLPYLKGSGRSSFGHHTGELVTGEGWRELQNMGISKGIVATGYDTPHGPFSRPLQFLRMHLWQPSSAVVTCPSAMQDGAACLLRRHLTEPTLSAKLTADERRVYEDAYRRLTSRDPSVAWTSGQWMTERTGGSDVSLTETVARLPANPEFGLASQQGEIPLGPWSISGFKWFSSATDSKMTVLLARTSAASGLSAFIAPMRRHNPHATTMAGHANPHGEKLNGVRISRLKHKFGTQSLPTAELVLEDMRGWLVGEEGKGIHEISNVLTITRVYSAVSAVSYVGRAIAIAKAFARVREVGAGSRARMRLIHSPLHMRTLAKMTGEYRGLMMLSFYAAYILGVSEYPTNDFEDVSPALKALTPSAKLALPLIRVLSQITKAYVCKPSVSLVFSCMEALGGVGYMDNEEQEYLNVSRIFRDISVLPIWEGTTDVLSTDTIRALKHPQAGQHCIAALDDVIGKAAAFSGKSPKRWNAVQEWKALRAKIVNTPQADLMGEARDLVWALGDILVSLLLYVDAASDDDVAAQEIFVRFVEQKCHSVEKQPRQDTATELRKDALIVYGTEDVGAAPPKL</sequence>
<dbReference type="Proteomes" id="UP000076881">
    <property type="component" value="Unassembled WGS sequence"/>
</dbReference>
<dbReference type="OrthoDB" id="10251155at2759"/>
<dbReference type="EMBL" id="AZHF01000004">
    <property type="protein sequence ID" value="OAA76976.1"/>
    <property type="molecule type" value="Genomic_DNA"/>
</dbReference>
<feature type="domain" description="Acyl-CoA oxidase/dehydrogenase middle" evidence="6">
    <location>
        <begin position="192"/>
        <end position="316"/>
    </location>
</feature>
<keyword evidence="2 4" id="KW-0285">Flavoprotein</keyword>
<dbReference type="InterPro" id="IPR036250">
    <property type="entry name" value="AcylCo_DH-like_C"/>
</dbReference>
<dbReference type="Gene3D" id="2.40.110.20">
    <property type="match status" value="1"/>
</dbReference>
<comment type="cofactor">
    <cofactor evidence="4">
        <name>FAD</name>
        <dbReference type="ChEBI" id="CHEBI:57692"/>
    </cofactor>
</comment>
<gene>
    <name evidence="8" type="ORF">LEL_06660</name>
</gene>
<dbReference type="InterPro" id="IPR006091">
    <property type="entry name" value="Acyl-CoA_Oxase/DH_mid-dom"/>
</dbReference>
<keyword evidence="3 4" id="KW-0274">FAD</keyword>
<accession>A0A168GVG8</accession>
<dbReference type="PANTHER" id="PTHR42707:SF2">
    <property type="entry name" value="ACD11 DEHYDROGENASE"/>
    <property type="match status" value="1"/>
</dbReference>
<comment type="caution">
    <text evidence="8">The sequence shown here is derived from an EMBL/GenBank/DDBJ whole genome shotgun (WGS) entry which is preliminary data.</text>
</comment>
<evidence type="ECO:0000259" key="5">
    <source>
        <dbReference type="Pfam" id="PF00441"/>
    </source>
</evidence>
<organism evidence="8 9">
    <name type="scientific">Akanthomyces lecanii RCEF 1005</name>
    <dbReference type="NCBI Taxonomy" id="1081108"/>
    <lineage>
        <taxon>Eukaryota</taxon>
        <taxon>Fungi</taxon>
        <taxon>Dikarya</taxon>
        <taxon>Ascomycota</taxon>
        <taxon>Pezizomycotina</taxon>
        <taxon>Sordariomycetes</taxon>
        <taxon>Hypocreomycetidae</taxon>
        <taxon>Hypocreales</taxon>
        <taxon>Cordycipitaceae</taxon>
        <taxon>Akanthomyces</taxon>
        <taxon>Cordyceps confragosa</taxon>
    </lineage>
</organism>
<dbReference type="AlphaFoldDB" id="A0A168GVG8"/>
<dbReference type="Pfam" id="PF00441">
    <property type="entry name" value="Acyl-CoA_dh_1"/>
    <property type="match status" value="1"/>
</dbReference>
<evidence type="ECO:0000313" key="9">
    <source>
        <dbReference type="Proteomes" id="UP000076881"/>
    </source>
</evidence>
<protein>
    <submittedName>
        <fullName evidence="8">Acyl-CoA dehydrogenase</fullName>
    </submittedName>
</protein>
<dbReference type="SUPFAM" id="SSF47203">
    <property type="entry name" value="Acyl-CoA dehydrogenase C-terminal domain-like"/>
    <property type="match status" value="1"/>
</dbReference>
<dbReference type="Pfam" id="PF02770">
    <property type="entry name" value="Acyl-CoA_dh_M"/>
    <property type="match status" value="1"/>
</dbReference>
<dbReference type="InterPro" id="IPR009100">
    <property type="entry name" value="AcylCoA_DH/oxidase_NM_dom_sf"/>
</dbReference>
<reference evidence="8 9" key="1">
    <citation type="journal article" date="2016" name="Genome Biol. Evol.">
        <title>Divergent and convergent evolution of fungal pathogenicity.</title>
        <authorList>
            <person name="Shang Y."/>
            <person name="Xiao G."/>
            <person name="Zheng P."/>
            <person name="Cen K."/>
            <person name="Zhan S."/>
            <person name="Wang C."/>
        </authorList>
    </citation>
    <scope>NUCLEOTIDE SEQUENCE [LARGE SCALE GENOMIC DNA]</scope>
    <source>
        <strain evidence="8 9">RCEF 1005</strain>
    </source>
</reference>
<feature type="domain" description="Adaptive response protein AidB N-terminal" evidence="7">
    <location>
        <begin position="35"/>
        <end position="162"/>
    </location>
</feature>
<dbReference type="PANTHER" id="PTHR42707">
    <property type="entry name" value="ACYL-COA DEHYDROGENASE"/>
    <property type="match status" value="1"/>
</dbReference>
<name>A0A168GVG8_CORDF</name>
<keyword evidence="4" id="KW-0560">Oxidoreductase</keyword>
<dbReference type="InterPro" id="IPR041504">
    <property type="entry name" value="AidB_N"/>
</dbReference>
<evidence type="ECO:0000313" key="8">
    <source>
        <dbReference type="EMBL" id="OAA76976.1"/>
    </source>
</evidence>
<evidence type="ECO:0000256" key="1">
    <source>
        <dbReference type="ARBA" id="ARBA00009347"/>
    </source>
</evidence>
<dbReference type="SUPFAM" id="SSF56645">
    <property type="entry name" value="Acyl-CoA dehydrogenase NM domain-like"/>
    <property type="match status" value="1"/>
</dbReference>
<feature type="domain" description="Acyl-CoA dehydrogenase/oxidase C-terminal" evidence="5">
    <location>
        <begin position="325"/>
        <end position="505"/>
    </location>
</feature>
<dbReference type="Gene3D" id="1.20.140.10">
    <property type="entry name" value="Butyryl-CoA Dehydrogenase, subunit A, domain 3"/>
    <property type="match status" value="1"/>
</dbReference>
<dbReference type="InterPro" id="IPR052904">
    <property type="entry name" value="Acyl-CoA_dehydrogenase-like"/>
</dbReference>